<feature type="binding site" evidence="8">
    <location>
        <position position="459"/>
    </location>
    <ligand>
        <name>Zn(2+)</name>
        <dbReference type="ChEBI" id="CHEBI:29105"/>
        <label>2</label>
    </ligand>
</feature>
<dbReference type="Gene3D" id="1.10.60.40">
    <property type="match status" value="1"/>
</dbReference>
<dbReference type="HOGENOM" id="CLU_008539_5_0_9"/>
<evidence type="ECO:0000256" key="7">
    <source>
        <dbReference type="PIRSR" id="PIRSR601952-1"/>
    </source>
</evidence>
<dbReference type="KEGG" id="dru:Desru_0432"/>
<feature type="binding site" evidence="8">
    <location>
        <position position="162"/>
    </location>
    <ligand>
        <name>Mg(2+)</name>
        <dbReference type="ChEBI" id="CHEBI:18420"/>
    </ligand>
</feature>
<evidence type="ECO:0000256" key="1">
    <source>
        <dbReference type="ARBA" id="ARBA00005984"/>
    </source>
</evidence>
<proteinExistence type="inferred from homology"/>
<evidence type="ECO:0000313" key="10">
    <source>
        <dbReference type="EMBL" id="AEG58721.1"/>
    </source>
</evidence>
<feature type="active site" description="Phosphoserine intermediate" evidence="7">
    <location>
        <position position="108"/>
    </location>
</feature>
<feature type="binding site" evidence="8">
    <location>
        <position position="57"/>
    </location>
    <ligand>
        <name>Zn(2+)</name>
        <dbReference type="ChEBI" id="CHEBI:29105"/>
        <label>2</label>
    </ligand>
</feature>
<comment type="cofactor">
    <cofactor evidence="8">
        <name>Mg(2+)</name>
        <dbReference type="ChEBI" id="CHEBI:18420"/>
    </cofactor>
    <text evidence="8">Binds 1 Mg(2+) ion.</text>
</comment>
<dbReference type="InterPro" id="IPR001952">
    <property type="entry name" value="Alkaline_phosphatase"/>
</dbReference>
<dbReference type="InterPro" id="IPR018299">
    <property type="entry name" value="Alkaline_phosphatase_AS"/>
</dbReference>
<feature type="binding site" evidence="8">
    <location>
        <position position="160"/>
    </location>
    <ligand>
        <name>Mg(2+)</name>
        <dbReference type="ChEBI" id="CHEBI:18420"/>
    </ligand>
</feature>
<keyword evidence="6 8" id="KW-0460">Magnesium</keyword>
<evidence type="ECO:0000256" key="4">
    <source>
        <dbReference type="ARBA" id="ARBA00022801"/>
    </source>
</evidence>
<dbReference type="AlphaFoldDB" id="F6DRG7"/>
<keyword evidence="5 8" id="KW-0862">Zinc</keyword>
<evidence type="ECO:0000256" key="3">
    <source>
        <dbReference type="ARBA" id="ARBA00022723"/>
    </source>
</evidence>
<dbReference type="eggNOG" id="COG1785">
    <property type="taxonomic scope" value="Bacteria"/>
</dbReference>
<dbReference type="CDD" id="cd16012">
    <property type="entry name" value="ALP"/>
    <property type="match status" value="1"/>
</dbReference>
<dbReference type="Gene3D" id="3.40.720.10">
    <property type="entry name" value="Alkaline Phosphatase, subunit A"/>
    <property type="match status" value="1"/>
</dbReference>
<evidence type="ECO:0000256" key="5">
    <source>
        <dbReference type="ARBA" id="ARBA00022833"/>
    </source>
</evidence>
<dbReference type="PRINTS" id="PR00113">
    <property type="entry name" value="ALKPHPHTASE"/>
</dbReference>
<dbReference type="EMBL" id="CP002780">
    <property type="protein sequence ID" value="AEG58721.1"/>
    <property type="molecule type" value="Genomic_DNA"/>
</dbReference>
<dbReference type="GO" id="GO:0004035">
    <property type="term" value="F:alkaline phosphatase activity"/>
    <property type="evidence" value="ECO:0007669"/>
    <property type="project" value="TreeGrafter"/>
</dbReference>
<dbReference type="GO" id="GO:0046872">
    <property type="term" value="F:metal ion binding"/>
    <property type="evidence" value="ECO:0007669"/>
    <property type="project" value="UniProtKB-KW"/>
</dbReference>
<dbReference type="RefSeq" id="WP_013840496.1">
    <property type="nucleotide sequence ID" value="NC_015589.1"/>
</dbReference>
<evidence type="ECO:0000256" key="9">
    <source>
        <dbReference type="RuleBase" id="RU003946"/>
    </source>
</evidence>
<accession>F6DRG7</accession>
<dbReference type="PROSITE" id="PS00123">
    <property type="entry name" value="ALKALINE_PHOSPHATASE"/>
    <property type="match status" value="1"/>
</dbReference>
<comment type="cofactor">
    <cofactor evidence="8">
        <name>Zn(2+)</name>
        <dbReference type="ChEBI" id="CHEBI:29105"/>
    </cofactor>
    <text evidence="8">Binds 2 Zn(2+) ions.</text>
</comment>
<feature type="binding site" evidence="8">
    <location>
        <position position="284"/>
    </location>
    <ligand>
        <name>Mg(2+)</name>
        <dbReference type="ChEBI" id="CHEBI:18420"/>
    </ligand>
</feature>
<dbReference type="STRING" id="696281.Desru_0432"/>
<feature type="binding site" evidence="8">
    <location>
        <position position="332"/>
    </location>
    <ligand>
        <name>Zn(2+)</name>
        <dbReference type="ChEBI" id="CHEBI:29105"/>
        <label>2</label>
    </ligand>
</feature>
<keyword evidence="2" id="KW-0597">Phosphoprotein</keyword>
<organism evidence="10 11">
    <name type="scientific">Desulforamulus ruminis (strain ATCC 23193 / DSM 2154 / NCIMB 8452 / DL)</name>
    <name type="common">Desulfotomaculum ruminis</name>
    <dbReference type="NCBI Taxonomy" id="696281"/>
    <lineage>
        <taxon>Bacteria</taxon>
        <taxon>Bacillati</taxon>
        <taxon>Bacillota</taxon>
        <taxon>Clostridia</taxon>
        <taxon>Eubacteriales</taxon>
        <taxon>Peptococcaceae</taxon>
        <taxon>Desulforamulus</taxon>
    </lineage>
</organism>
<evidence type="ECO:0000256" key="6">
    <source>
        <dbReference type="ARBA" id="ARBA00022842"/>
    </source>
</evidence>
<keyword evidence="11" id="KW-1185">Reference proteome</keyword>
<feature type="binding site" evidence="8">
    <location>
        <position position="293"/>
    </location>
    <ligand>
        <name>Zn(2+)</name>
        <dbReference type="ChEBI" id="CHEBI:29105"/>
        <label>2</label>
    </ligand>
</feature>
<reference evidence="11" key="1">
    <citation type="submission" date="2011-05" db="EMBL/GenBank/DDBJ databases">
        <title>Complete sequence of Desulfotomaculum ruminis DSM 2154.</title>
        <authorList>
            <person name="Lucas S."/>
            <person name="Copeland A."/>
            <person name="Lapidus A."/>
            <person name="Cheng J.-F."/>
            <person name="Goodwin L."/>
            <person name="Pitluck S."/>
            <person name="Lu M."/>
            <person name="Detter J.C."/>
            <person name="Han C."/>
            <person name="Tapia R."/>
            <person name="Land M."/>
            <person name="Hauser L."/>
            <person name="Kyrpides N."/>
            <person name="Ivanova N."/>
            <person name="Mikhailova N."/>
            <person name="Pagani I."/>
            <person name="Stams A.J.M."/>
            <person name="Plugge C.M."/>
            <person name="Muyzer G."/>
            <person name="Kuever J."/>
            <person name="Parshina S.N."/>
            <person name="Ivanova A.E."/>
            <person name="Nazina T.N."/>
            <person name="Brambilla E."/>
            <person name="Spring S."/>
            <person name="Klenk H.-P."/>
            <person name="Woyke T."/>
        </authorList>
    </citation>
    <scope>NUCLEOTIDE SEQUENCE [LARGE SCALE GENOMIC DNA]</scope>
    <source>
        <strain evidence="11">ATCC 23193 / DSM 2154 / NCIB 8452 / DL</strain>
    </source>
</reference>
<evidence type="ECO:0000256" key="8">
    <source>
        <dbReference type="PIRSR" id="PIRSR601952-2"/>
    </source>
</evidence>
<dbReference type="PANTHER" id="PTHR11596:SF5">
    <property type="entry name" value="ALKALINE PHOSPHATASE"/>
    <property type="match status" value="1"/>
</dbReference>
<keyword evidence="4" id="KW-0378">Hydrolase</keyword>
<gene>
    <name evidence="10" type="ordered locus">Desru_0432</name>
</gene>
<evidence type="ECO:0000256" key="2">
    <source>
        <dbReference type="ARBA" id="ARBA00022553"/>
    </source>
</evidence>
<dbReference type="SUPFAM" id="SSF53649">
    <property type="entry name" value="Alkaline phosphatase-like"/>
    <property type="match status" value="1"/>
</dbReference>
<feature type="binding site" evidence="8">
    <location>
        <position position="333"/>
    </location>
    <ligand>
        <name>Zn(2+)</name>
        <dbReference type="ChEBI" id="CHEBI:29105"/>
        <label>2</label>
    </ligand>
</feature>
<feature type="binding site" evidence="8">
    <location>
        <position position="289"/>
    </location>
    <ligand>
        <name>Zn(2+)</name>
        <dbReference type="ChEBI" id="CHEBI:29105"/>
        <label>2</label>
    </ligand>
</feature>
<reference evidence="10 11" key="2">
    <citation type="journal article" date="2012" name="Stand. Genomic Sci.">
        <title>Complete genome sequence of the sulfate-reducing firmicute Desulfotomaculum ruminis type strain (DL(T)).</title>
        <authorList>
            <person name="Spring S."/>
            <person name="Visser M."/>
            <person name="Lu M."/>
            <person name="Copeland A."/>
            <person name="Lapidus A."/>
            <person name="Lucas S."/>
            <person name="Cheng J.F."/>
            <person name="Han C."/>
            <person name="Tapia R."/>
            <person name="Goodwin L.A."/>
            <person name="Pitluck S."/>
            <person name="Ivanova N."/>
            <person name="Land M."/>
            <person name="Hauser L."/>
            <person name="Larimer F."/>
            <person name="Rohde M."/>
            <person name="Goker M."/>
            <person name="Detter J.C."/>
            <person name="Kyrpides N.C."/>
            <person name="Woyke T."/>
            <person name="Schaap P.J."/>
            <person name="Plugge C.M."/>
            <person name="Muyzer G."/>
            <person name="Kuever J."/>
            <person name="Pereira I.A."/>
            <person name="Parshina S.N."/>
            <person name="Bernier-Latmani R."/>
            <person name="Stams A.J."/>
            <person name="Klenk H.P."/>
        </authorList>
    </citation>
    <scope>NUCLEOTIDE SEQUENCE [LARGE SCALE GENOMIC DNA]</scope>
    <source>
        <strain evidence="11">ATCC 23193 / DSM 2154 / NCIB 8452 / DL</strain>
    </source>
</reference>
<dbReference type="PANTHER" id="PTHR11596">
    <property type="entry name" value="ALKALINE PHOSPHATASE"/>
    <property type="match status" value="1"/>
</dbReference>
<name>F6DRG7_DESRL</name>
<dbReference type="SMART" id="SM00098">
    <property type="entry name" value="alkPPc"/>
    <property type="match status" value="1"/>
</dbReference>
<feature type="binding site" evidence="8">
    <location>
        <position position="57"/>
    </location>
    <ligand>
        <name>Mg(2+)</name>
        <dbReference type="ChEBI" id="CHEBI:18420"/>
    </ligand>
</feature>
<dbReference type="Proteomes" id="UP000009234">
    <property type="component" value="Chromosome"/>
</dbReference>
<sequence>MNKWFRNWQAAVAVLVTIAVLGIFMAGSPSRGIADSVKGGESYTGKTPKYIFMFVGDGMSYPQVSSAEMFLGQQAMPGKITPKQLNFTRFPTHGALMTQDSSSFIPDSASTATSLASGHKTLSGVINMDETKTKEYRPITEDLKAKGYKIGIITSVPITHATPAAFYAKVASRNDAYDIGQQLAASGFDFFGGGSFDQPTGPEKDQPHIFEVVKNAGYKVVNNKDEILALNSESGKVVAINPELDGTAMDYEIDRQAGELSLADFVQKGIDVLDNPKGFFMMVESGKIDWAGHANDAAASIHDTIAFGDAIQKALEFYKKHPNETLILVTADHECGGMTIGFANTEYDTFFNKLQPVTMSFVDFGKIFDQYRKTVTRDTAKLEDLQDEIKAGYGLTMADLSDYEIGLLRKALDWSMIPTEERKYTDQEKILYGTYEPFTVTLCHIINNKAGLSYTSYSHTGVPVPVYALGLGDELFDGFYDNTEIYYKLAAVTNIKN</sequence>
<dbReference type="Pfam" id="PF00245">
    <property type="entry name" value="Alk_phosphatase"/>
    <property type="match status" value="1"/>
</dbReference>
<evidence type="ECO:0000313" key="11">
    <source>
        <dbReference type="Proteomes" id="UP000009234"/>
    </source>
</evidence>
<dbReference type="InterPro" id="IPR017850">
    <property type="entry name" value="Alkaline_phosphatase_core_sf"/>
</dbReference>
<comment type="similarity">
    <text evidence="1 9">Belongs to the alkaline phosphatase family.</text>
</comment>
<keyword evidence="3 8" id="KW-0479">Metal-binding</keyword>
<protein>
    <submittedName>
        <fullName evidence="10">Alkaline phosphatase</fullName>
    </submittedName>
</protein>